<evidence type="ECO:0000256" key="4">
    <source>
        <dbReference type="ARBA" id="ARBA00031405"/>
    </source>
</evidence>
<evidence type="ECO:0000256" key="2">
    <source>
        <dbReference type="ARBA" id="ARBA00022553"/>
    </source>
</evidence>
<evidence type="ECO:0000256" key="1">
    <source>
        <dbReference type="ARBA" id="ARBA00015005"/>
    </source>
</evidence>
<accession>A0A914W930</accession>
<reference evidence="7" key="1">
    <citation type="submission" date="2022-11" db="UniProtKB">
        <authorList>
            <consortium name="WormBaseParasite"/>
        </authorList>
    </citation>
    <scope>IDENTIFICATION</scope>
</reference>
<dbReference type="PANTHER" id="PTHR31383:SF2">
    <property type="entry name" value="OXIDATIVE STRESS-RESPONSIVE SERINE-RICH PROTEIN 1"/>
    <property type="match status" value="1"/>
</dbReference>
<dbReference type="InterPro" id="IPR008494">
    <property type="entry name" value="DUF776"/>
</dbReference>
<proteinExistence type="predicted"/>
<feature type="compositionally biased region" description="Polar residues" evidence="5">
    <location>
        <begin position="134"/>
        <end position="145"/>
    </location>
</feature>
<organism evidence="6 7">
    <name type="scientific">Plectus sambesii</name>
    <dbReference type="NCBI Taxonomy" id="2011161"/>
    <lineage>
        <taxon>Eukaryota</taxon>
        <taxon>Metazoa</taxon>
        <taxon>Ecdysozoa</taxon>
        <taxon>Nematoda</taxon>
        <taxon>Chromadorea</taxon>
        <taxon>Plectida</taxon>
        <taxon>Plectina</taxon>
        <taxon>Plectoidea</taxon>
        <taxon>Plectidae</taxon>
        <taxon>Plectus</taxon>
    </lineage>
</organism>
<dbReference type="WBParaSite" id="PSAMB.scaffold3567size29209.g21950.t1">
    <property type="protein sequence ID" value="PSAMB.scaffold3567size29209.g21950.t1"/>
    <property type="gene ID" value="PSAMB.scaffold3567size29209.g21950"/>
</dbReference>
<evidence type="ECO:0000313" key="7">
    <source>
        <dbReference type="WBParaSite" id="PSAMB.scaffold3567size29209.g21950.t1"/>
    </source>
</evidence>
<dbReference type="GO" id="GO:0070301">
    <property type="term" value="P:cellular response to hydrogen peroxide"/>
    <property type="evidence" value="ECO:0007669"/>
    <property type="project" value="TreeGrafter"/>
</dbReference>
<evidence type="ECO:0000256" key="5">
    <source>
        <dbReference type="SAM" id="MobiDB-lite"/>
    </source>
</evidence>
<sequence>MARSCRTNSEKKIAQLDTALSALEGLSLSVPSTCAEDDDDNNSTKTASIDEKVSNLRLRSSRSQTSHDLPTSQEKIRRIFPSIPQSLRRVSQMPKNSNCRCRCHGESLKANKACSQCVGSRQKSPWRFRPYDQIGQQQDGATSSDGGAKGRRGGGGGGGGAEKGETCRDEVESLRTLMAAAKATECELDDLNLSLRSTRFVASWSSSLNSSSSCGAQARSREECITVDELAAYFDDFLNLPRKMSPLAESMYA</sequence>
<dbReference type="Proteomes" id="UP000887566">
    <property type="component" value="Unplaced"/>
</dbReference>
<feature type="region of interest" description="Disordered" evidence="5">
    <location>
        <begin position="128"/>
        <end position="167"/>
    </location>
</feature>
<keyword evidence="2" id="KW-0597">Phosphoprotein</keyword>
<evidence type="ECO:0000256" key="3">
    <source>
        <dbReference type="ARBA" id="ARBA00029721"/>
    </source>
</evidence>
<protein>
    <recommendedName>
        <fullName evidence="1">Oxidative stress-responsive serine-rich protein 1</fullName>
    </recommendedName>
    <alternativeName>
        <fullName evidence="4">Oxidative stress-responsive protein 1</fullName>
    </alternativeName>
    <alternativeName>
        <fullName evidence="3">Peroxide-inducible transcript 1 protein</fullName>
    </alternativeName>
</protein>
<dbReference type="AlphaFoldDB" id="A0A914W930"/>
<keyword evidence="6" id="KW-1185">Reference proteome</keyword>
<dbReference type="PANTHER" id="PTHR31383">
    <property type="entry name" value="OXIDATIVE STRESS-RESPONSE SERINE-RICH PROTEIN 1"/>
    <property type="match status" value="1"/>
</dbReference>
<feature type="compositionally biased region" description="Polar residues" evidence="5">
    <location>
        <begin position="58"/>
        <end position="73"/>
    </location>
</feature>
<feature type="region of interest" description="Disordered" evidence="5">
    <location>
        <begin position="58"/>
        <end position="78"/>
    </location>
</feature>
<name>A0A914W930_9BILA</name>
<evidence type="ECO:0000313" key="6">
    <source>
        <dbReference type="Proteomes" id="UP000887566"/>
    </source>
</evidence>